<feature type="compositionally biased region" description="Basic and acidic residues" evidence="4">
    <location>
        <begin position="804"/>
        <end position="815"/>
    </location>
</feature>
<feature type="region of interest" description="Disordered" evidence="4">
    <location>
        <begin position="561"/>
        <end position="587"/>
    </location>
</feature>
<sequence length="1690" mass="185866">MVWGGGSPKMEAELEEGEAYDDDTSIDPEIAFSYLDEKVQSVLGHFQKYFEGGVSAENLGAKFGGYGSFLPTYQRSPSIWSQPKSPQRVQIHTTTKSPMCREVHWQVAVQNATAPPDLPLSQRNGTAASRGVHLSHEKVVQSGDGSRQDSCLSSVQVTDKFPTRRQPSTNKSLNPSDQKPLKFRIKVPQKNAAIYSGLGLTSPSSSTGNSPGGSGGNLLESQETSDESSSCILKMLTSLTIAGGLLLSPLHTTFINLISNIPMESNKPEATIKLKHNHSTTSVDDSTSRLSNEVLLTRKQSKAVGKSKKYNESKCRNQMAFEDHMLSRLKENPGAEVPQIKDSFKDSAKALEAFGEHENGATLKKRKDTKDKAKGRLSVTELVKDESFGSMSGLSDSKIEHQEDKSCSLDWITKNHVKSSQKDVPVDKLEGIGNKANQVPASLKADSDTSQSERDTKGGIDHSIQKLSARTTHEEDQSRMPVSAKKFSSESKKKLKGAQVRGKQFVDSAEESTRAGISAVARQKATKRDANKVRDTYKDLFETNSARVDVLENSSVNRLKDSNVETLKEKQPYGDRPKGKPRGSKFDDQVISETLLNDPPIDSLPINNGPTLVTEQATMALIEENWVQCDQCQAWRLLPYGTKPEDLPEKWLCSMLNWLPGMNHCDISEEETTKALYASYQFPVLENQHWIQNHADRPATGAHAVDVQLLNQSHQNVGFDYKASGRKKAHKIKETSFTGSKGKNFEQDLVKRGSSKDMKQSSLGVKPVNRSITVSEIAVEKHSNRQKQKHVTGGDVKLKKKSKRETDRHEIEPSKKSKTASAAKNIQASAACLGRSGIKSKTILPTLAPTENRNPSECDYPKEEERNGLQTSLRKPSERASGLLGNGYVDMMGKSNSGEISLKKRKLRDWQSSQNNAETLQNDGSQLPDRNLPAKEESSDSGFRRDKKLRVSQIDGKESSRSKSSAELKRKDMNTRMVPSACNNTIDRNFDKPKQLNKCRVKITSQLTMEDLESLKKDLGCEPVLTAATSSSSKVSDSRKKRNSYQGVNGSPVESVSSSPMRMSSLNKLSPEKLDGFELDDVKVGGFPIKGSPRKAVDGDVNNVTKRSGIAKKRKNPDVLNPELAENHMLDFRKTDARGKLGEECELGGRPPSLFGNGYLDNDHLDILESHSTYLTDRHASEPFSVKDRIGKDQHNTVLPQKKSRKASSLLPKDKGRNFGLDSEDAVENVSDLPNDRGDLNPKTSSSVDTGIDQNHVAAEGVLLGDVKQPFVDQSGVQSVKSNKSISKRESRKLLDGSLENLLQPKGHRRSGVNLGDPCSKDANNLMQQDLIKGSDALRSNSALKARSDAKSLIDHHPEDEHEVLPFASKPAPGTQNGSLLQVPGHDVSIRTYASEVSKDHRNIIHHNEPHQAMGSTASGRSVAWDLSGPSLERKDAARLTAPLDVLKEAEGLRNDADNIKDSGFSFECNELYFQAALKFLHAASLLESNFENSKPGEMNQMQIYGSAAKLCETCAHEYERQQEMAAAALAYKCMEVANMRVVYCKNTSTNRLCRDLQASLQIVPQGESPSSSASDIDNLNNQALVEKASLAKSNGSHSGNHVIAPRNHPGFFRLLDFAKDVNSAMEATRKSQNAFSAASVILEESQNKEGIAAVKRVIDFSFQDVEELLHLVQIAIRAISRQGFIRSRD</sequence>
<dbReference type="OrthoDB" id="757982at2759"/>
<dbReference type="PROSITE" id="PS51050">
    <property type="entry name" value="ZF_CW"/>
    <property type="match status" value="1"/>
</dbReference>
<feature type="region of interest" description="Disordered" evidence="4">
    <location>
        <begin position="843"/>
        <end position="986"/>
    </location>
</feature>
<keyword evidence="1" id="KW-0479">Metal-binding</keyword>
<feature type="region of interest" description="Disordered" evidence="4">
    <location>
        <begin position="139"/>
        <end position="181"/>
    </location>
</feature>
<feature type="compositionally biased region" description="Low complexity" evidence="4">
    <location>
        <begin position="1051"/>
        <end position="1064"/>
    </location>
</feature>
<feature type="compositionally biased region" description="Polar residues" evidence="4">
    <location>
        <begin position="1242"/>
        <end position="1252"/>
    </location>
</feature>
<dbReference type="PANTHER" id="PTHR46524">
    <property type="entry name" value="CW-TYPE ZINC FINGER"/>
    <property type="match status" value="1"/>
</dbReference>
<feature type="compositionally biased region" description="Polar residues" evidence="4">
    <location>
        <begin position="910"/>
        <end position="925"/>
    </location>
</feature>
<dbReference type="InterPro" id="IPR055300">
    <property type="entry name" value="CWZF3/5/7"/>
</dbReference>
<gene>
    <name evidence="7" type="primary">LOC113733987</name>
</gene>
<feature type="compositionally biased region" description="Basic and acidic residues" evidence="4">
    <location>
        <begin position="854"/>
        <end position="867"/>
    </location>
</feature>
<reference evidence="7" key="2">
    <citation type="submission" date="2025-08" db="UniProtKB">
        <authorList>
            <consortium name="RefSeq"/>
        </authorList>
    </citation>
    <scope>IDENTIFICATION</scope>
    <source>
        <tissue evidence="7">Leaves</tissue>
    </source>
</reference>
<feature type="compositionally biased region" description="Basic and acidic residues" evidence="4">
    <location>
        <begin position="932"/>
        <end position="944"/>
    </location>
</feature>
<evidence type="ECO:0000256" key="1">
    <source>
        <dbReference type="ARBA" id="ARBA00022723"/>
    </source>
</evidence>
<feature type="compositionally biased region" description="Basic and acidic residues" evidence="4">
    <location>
        <begin position="445"/>
        <end position="464"/>
    </location>
</feature>
<accession>A0A6P6WR73</accession>
<feature type="region of interest" description="Disordered" evidence="4">
    <location>
        <begin position="1027"/>
        <end position="1064"/>
    </location>
</feature>
<evidence type="ECO:0000256" key="4">
    <source>
        <dbReference type="SAM" id="MobiDB-lite"/>
    </source>
</evidence>
<reference evidence="6" key="1">
    <citation type="journal article" date="2025" name="Foods">
        <title>Unveiling the Microbial Signatures of Arabica Coffee Cherries: Insights into Ripeness Specific Diversity, Functional Traits, and Implications for Quality and Safety.</title>
        <authorList>
            <consortium name="RefSeq"/>
            <person name="Tenea G.N."/>
            <person name="Cifuentes V."/>
            <person name="Reyes P."/>
            <person name="Cevallos-Vallejos M."/>
        </authorList>
    </citation>
    <scope>NUCLEOTIDE SEQUENCE [LARGE SCALE GENOMIC DNA]</scope>
</reference>
<evidence type="ECO:0000256" key="3">
    <source>
        <dbReference type="ARBA" id="ARBA00022833"/>
    </source>
</evidence>
<dbReference type="PANTHER" id="PTHR46524:SF12">
    <property type="entry name" value="CW-TYPE DOMAIN-CONTAINING PROTEIN"/>
    <property type="match status" value="1"/>
</dbReference>
<feature type="compositionally biased region" description="Basic and acidic residues" evidence="4">
    <location>
        <begin position="1185"/>
        <end position="1195"/>
    </location>
</feature>
<feature type="compositionally biased region" description="Polar residues" evidence="4">
    <location>
        <begin position="143"/>
        <end position="157"/>
    </location>
</feature>
<dbReference type="Pfam" id="PF07496">
    <property type="entry name" value="zf-CW"/>
    <property type="match status" value="1"/>
</dbReference>
<dbReference type="Proteomes" id="UP001652660">
    <property type="component" value="Chromosome 3c"/>
</dbReference>
<evidence type="ECO:0000256" key="2">
    <source>
        <dbReference type="ARBA" id="ARBA00022771"/>
    </source>
</evidence>
<keyword evidence="3" id="KW-0862">Zinc</keyword>
<keyword evidence="2" id="KW-0863">Zinc-finger</keyword>
<feature type="domain" description="CW-type" evidence="5">
    <location>
        <begin position="620"/>
        <end position="673"/>
    </location>
</feature>
<evidence type="ECO:0000313" key="6">
    <source>
        <dbReference type="Proteomes" id="UP001652660"/>
    </source>
</evidence>
<feature type="compositionally biased region" description="Basic and acidic residues" evidence="4">
    <location>
        <begin position="955"/>
        <end position="974"/>
    </location>
</feature>
<feature type="region of interest" description="Disordered" evidence="4">
    <location>
        <begin position="418"/>
        <end position="517"/>
    </location>
</feature>
<dbReference type="InterPro" id="IPR056406">
    <property type="entry name" value="THD_CWZF3/5/7"/>
</dbReference>
<dbReference type="Pfam" id="PF24756">
    <property type="entry name" value="THD_CWZF3-5-7"/>
    <property type="match status" value="1"/>
</dbReference>
<organism evidence="6 7">
    <name type="scientific">Coffea arabica</name>
    <name type="common">Arabian coffee</name>
    <dbReference type="NCBI Taxonomy" id="13443"/>
    <lineage>
        <taxon>Eukaryota</taxon>
        <taxon>Viridiplantae</taxon>
        <taxon>Streptophyta</taxon>
        <taxon>Embryophyta</taxon>
        <taxon>Tracheophyta</taxon>
        <taxon>Spermatophyta</taxon>
        <taxon>Magnoliopsida</taxon>
        <taxon>eudicotyledons</taxon>
        <taxon>Gunneridae</taxon>
        <taxon>Pentapetalae</taxon>
        <taxon>asterids</taxon>
        <taxon>lamiids</taxon>
        <taxon>Gentianales</taxon>
        <taxon>Rubiaceae</taxon>
        <taxon>Ixoroideae</taxon>
        <taxon>Gardenieae complex</taxon>
        <taxon>Bertiereae - Coffeeae clade</taxon>
        <taxon>Coffeeae</taxon>
        <taxon>Coffea</taxon>
    </lineage>
</organism>
<dbReference type="RefSeq" id="XP_027116047.1">
    <property type="nucleotide sequence ID" value="XM_027260246.2"/>
</dbReference>
<keyword evidence="6" id="KW-1185">Reference proteome</keyword>
<feature type="region of interest" description="Disordered" evidence="4">
    <location>
        <begin position="196"/>
        <end position="223"/>
    </location>
</feature>
<feature type="compositionally biased region" description="Basic and acidic residues" evidence="4">
    <location>
        <begin position="420"/>
        <end position="430"/>
    </location>
</feature>
<evidence type="ECO:0000313" key="7">
    <source>
        <dbReference type="RefSeq" id="XP_027116047.1"/>
    </source>
</evidence>
<feature type="region of interest" description="Disordered" evidence="4">
    <location>
        <begin position="1185"/>
        <end position="1252"/>
    </location>
</feature>
<feature type="compositionally biased region" description="Polar residues" evidence="4">
    <location>
        <begin position="165"/>
        <end position="177"/>
    </location>
</feature>
<feature type="compositionally biased region" description="Low complexity" evidence="4">
    <location>
        <begin position="196"/>
        <end position="209"/>
    </location>
</feature>
<dbReference type="GO" id="GO:0008270">
    <property type="term" value="F:zinc ion binding"/>
    <property type="evidence" value="ECO:0007669"/>
    <property type="project" value="UniProtKB-KW"/>
</dbReference>
<dbReference type="Gene3D" id="3.30.40.100">
    <property type="match status" value="1"/>
</dbReference>
<dbReference type="InterPro" id="IPR011124">
    <property type="entry name" value="Znf_CW"/>
</dbReference>
<dbReference type="GeneID" id="113733987"/>
<proteinExistence type="predicted"/>
<protein>
    <submittedName>
        <fullName evidence="7">Cysteine-tryptophan domain-containing zinc finger protein 7-like isoform X1</fullName>
    </submittedName>
</protein>
<name>A0A6P6WR73_COFAR</name>
<feature type="region of interest" description="Disordered" evidence="4">
    <location>
        <begin position="780"/>
        <end position="823"/>
    </location>
</feature>
<evidence type="ECO:0000259" key="5">
    <source>
        <dbReference type="PROSITE" id="PS51050"/>
    </source>
</evidence>